<evidence type="ECO:0000313" key="3">
    <source>
        <dbReference type="Proteomes" id="UP001233999"/>
    </source>
</evidence>
<accession>A0AAD8EFF1</accession>
<feature type="compositionally biased region" description="Polar residues" evidence="1">
    <location>
        <begin position="97"/>
        <end position="107"/>
    </location>
</feature>
<feature type="compositionally biased region" description="Basic and acidic residues" evidence="1">
    <location>
        <begin position="58"/>
        <end position="70"/>
    </location>
</feature>
<feature type="compositionally biased region" description="Polar residues" evidence="1">
    <location>
        <begin position="43"/>
        <end position="57"/>
    </location>
</feature>
<gene>
    <name evidence="2" type="ORF">L9F63_018507</name>
</gene>
<reference evidence="2" key="2">
    <citation type="submission" date="2023-05" db="EMBL/GenBank/DDBJ databases">
        <authorList>
            <person name="Fouks B."/>
        </authorList>
    </citation>
    <scope>NUCLEOTIDE SEQUENCE</scope>
    <source>
        <strain evidence="2">Stay&amp;Tobe</strain>
        <tissue evidence="2">Testes</tissue>
    </source>
</reference>
<dbReference type="EMBL" id="JASPKZ010005710">
    <property type="protein sequence ID" value="KAJ9588116.1"/>
    <property type="molecule type" value="Genomic_DNA"/>
</dbReference>
<proteinExistence type="predicted"/>
<evidence type="ECO:0000313" key="2">
    <source>
        <dbReference type="EMBL" id="KAJ9588116.1"/>
    </source>
</evidence>
<sequence length="169" mass="19315">MKSPSFISFVNYNIPLLPEQSNVVWDFLGSDRKARGSVVVNATRGTEGSSKMNSNTGKDPELGDQHELKNLDQNPGRFQVAKVDNETNEEDEETDNFSSTTPNQQHSYGYDSRHKSLVQLTREVPPRLEHYRHLSVQYEYRPTLDELHEGNIPEKVGNFKYKCLTANNK</sequence>
<organism evidence="2 3">
    <name type="scientific">Diploptera punctata</name>
    <name type="common">Pacific beetle cockroach</name>
    <dbReference type="NCBI Taxonomy" id="6984"/>
    <lineage>
        <taxon>Eukaryota</taxon>
        <taxon>Metazoa</taxon>
        <taxon>Ecdysozoa</taxon>
        <taxon>Arthropoda</taxon>
        <taxon>Hexapoda</taxon>
        <taxon>Insecta</taxon>
        <taxon>Pterygota</taxon>
        <taxon>Neoptera</taxon>
        <taxon>Polyneoptera</taxon>
        <taxon>Dictyoptera</taxon>
        <taxon>Blattodea</taxon>
        <taxon>Blaberoidea</taxon>
        <taxon>Blaberidae</taxon>
        <taxon>Diplopterinae</taxon>
        <taxon>Diploptera</taxon>
    </lineage>
</organism>
<name>A0AAD8EFF1_DIPPU</name>
<keyword evidence="3" id="KW-1185">Reference proteome</keyword>
<feature type="compositionally biased region" description="Acidic residues" evidence="1">
    <location>
        <begin position="86"/>
        <end position="95"/>
    </location>
</feature>
<protein>
    <submittedName>
        <fullName evidence="2">Uncharacterized protein</fullName>
    </submittedName>
</protein>
<dbReference type="AlphaFoldDB" id="A0AAD8EFF1"/>
<reference evidence="2" key="1">
    <citation type="journal article" date="2023" name="IScience">
        <title>Live-bearing cockroach genome reveals convergent evolutionary mechanisms linked to viviparity in insects and beyond.</title>
        <authorList>
            <person name="Fouks B."/>
            <person name="Harrison M.C."/>
            <person name="Mikhailova A.A."/>
            <person name="Marchal E."/>
            <person name="English S."/>
            <person name="Carruthers M."/>
            <person name="Jennings E.C."/>
            <person name="Chiamaka E.L."/>
            <person name="Frigard R.A."/>
            <person name="Pippel M."/>
            <person name="Attardo G.M."/>
            <person name="Benoit J.B."/>
            <person name="Bornberg-Bauer E."/>
            <person name="Tobe S.S."/>
        </authorList>
    </citation>
    <scope>NUCLEOTIDE SEQUENCE</scope>
    <source>
        <strain evidence="2">Stay&amp;Tobe</strain>
    </source>
</reference>
<dbReference type="Proteomes" id="UP001233999">
    <property type="component" value="Unassembled WGS sequence"/>
</dbReference>
<feature type="region of interest" description="Disordered" evidence="1">
    <location>
        <begin position="42"/>
        <end position="109"/>
    </location>
</feature>
<evidence type="ECO:0000256" key="1">
    <source>
        <dbReference type="SAM" id="MobiDB-lite"/>
    </source>
</evidence>
<comment type="caution">
    <text evidence="2">The sequence shown here is derived from an EMBL/GenBank/DDBJ whole genome shotgun (WGS) entry which is preliminary data.</text>
</comment>